<dbReference type="AlphaFoldDB" id="A0A6J6XZE6"/>
<dbReference type="SUPFAM" id="SSF52141">
    <property type="entry name" value="Uracil-DNA glycosylase-like"/>
    <property type="match status" value="1"/>
</dbReference>
<dbReference type="CDD" id="cd10027">
    <property type="entry name" value="UDG-F1-like"/>
    <property type="match status" value="1"/>
</dbReference>
<comment type="catalytic activity">
    <reaction evidence="1">
        <text>Hydrolyzes single-stranded DNA or mismatched double-stranded DNA and polynucleotides, releasing free uracil.</text>
        <dbReference type="EC" id="3.2.2.27"/>
    </reaction>
</comment>
<dbReference type="Gene3D" id="3.40.470.10">
    <property type="entry name" value="Uracil-DNA glycosylase-like domain"/>
    <property type="match status" value="1"/>
</dbReference>
<dbReference type="SMART" id="SM00987">
    <property type="entry name" value="UreE_C"/>
    <property type="match status" value="1"/>
</dbReference>
<organism evidence="8">
    <name type="scientific">freshwater metagenome</name>
    <dbReference type="NCBI Taxonomy" id="449393"/>
    <lineage>
        <taxon>unclassified sequences</taxon>
        <taxon>metagenomes</taxon>
        <taxon>ecological metagenomes</taxon>
    </lineage>
</organism>
<dbReference type="NCBIfam" id="NF003591">
    <property type="entry name" value="PRK05254.1-4"/>
    <property type="match status" value="1"/>
</dbReference>
<name>A0A6J6XZE6_9ZZZZ</name>
<dbReference type="GO" id="GO:0097510">
    <property type="term" value="P:base-excision repair, AP site formation via deaminated base removal"/>
    <property type="evidence" value="ECO:0007669"/>
    <property type="project" value="TreeGrafter"/>
</dbReference>
<keyword evidence="5" id="KW-0378">Hydrolase</keyword>
<dbReference type="EC" id="3.2.2.27" evidence="3"/>
<dbReference type="NCBIfam" id="NF003588">
    <property type="entry name" value="PRK05254.1-1"/>
    <property type="match status" value="1"/>
</dbReference>
<dbReference type="InterPro" id="IPR005122">
    <property type="entry name" value="Uracil-DNA_glycosylase-like"/>
</dbReference>
<accession>A0A6J6XZE6</accession>
<dbReference type="InterPro" id="IPR036895">
    <property type="entry name" value="Uracil-DNA_glycosylase-like_sf"/>
</dbReference>
<dbReference type="InterPro" id="IPR018085">
    <property type="entry name" value="Ura-DNA_Glyclase_AS"/>
</dbReference>
<evidence type="ECO:0000256" key="1">
    <source>
        <dbReference type="ARBA" id="ARBA00001400"/>
    </source>
</evidence>
<sequence length="223" mass="25296">MQADWAELLKSEFEKPYFKKLQSFIADERKLFTIYPQHEDVFKAFELTSFADTRVVILGQDPYHGVNQAHGLCFSVQNDVAIPPSLKNIFKELQSDLDFTPNTKIAEHGNLEHWAQQGVLMLNTTLTVRAGEAGSHQGLGWETFTDQVIRIVNDKSLPVVFVLWGAFARKKKLLINTDKHHIVESAHPSPLSAHNGFIGSRPFTKINDALVKASFKPINWRTR</sequence>
<protein>
    <recommendedName>
        <fullName evidence="3">uracil-DNA glycosylase</fullName>
        <ecNumber evidence="3">3.2.2.27</ecNumber>
    </recommendedName>
</protein>
<dbReference type="NCBIfam" id="NF003592">
    <property type="entry name" value="PRK05254.1-5"/>
    <property type="match status" value="1"/>
</dbReference>
<dbReference type="FunFam" id="3.40.470.10:FF:000001">
    <property type="entry name" value="Uracil-DNA glycosylase"/>
    <property type="match status" value="1"/>
</dbReference>
<feature type="domain" description="Uracil-DNA glycosylase-like" evidence="7">
    <location>
        <begin position="46"/>
        <end position="210"/>
    </location>
</feature>
<gene>
    <name evidence="8" type="ORF">UFOPK3026_00534</name>
</gene>
<proteinExistence type="inferred from homology"/>
<evidence type="ECO:0000256" key="3">
    <source>
        <dbReference type="ARBA" id="ARBA00012030"/>
    </source>
</evidence>
<dbReference type="InterPro" id="IPR002043">
    <property type="entry name" value="UDG_fam1"/>
</dbReference>
<reference evidence="8" key="1">
    <citation type="submission" date="2020-05" db="EMBL/GenBank/DDBJ databases">
        <authorList>
            <person name="Chiriac C."/>
            <person name="Salcher M."/>
            <person name="Ghai R."/>
            <person name="Kavagutti S V."/>
        </authorList>
    </citation>
    <scope>NUCLEOTIDE SEQUENCE</scope>
</reference>
<dbReference type="PANTHER" id="PTHR11264">
    <property type="entry name" value="URACIL-DNA GLYCOSYLASE"/>
    <property type="match status" value="1"/>
</dbReference>
<evidence type="ECO:0000256" key="6">
    <source>
        <dbReference type="ARBA" id="ARBA00023204"/>
    </source>
</evidence>
<dbReference type="SMART" id="SM00986">
    <property type="entry name" value="UDG"/>
    <property type="match status" value="1"/>
</dbReference>
<evidence type="ECO:0000256" key="5">
    <source>
        <dbReference type="ARBA" id="ARBA00022801"/>
    </source>
</evidence>
<dbReference type="HAMAP" id="MF_00148">
    <property type="entry name" value="UDG"/>
    <property type="match status" value="1"/>
</dbReference>
<keyword evidence="6" id="KW-0234">DNA repair</keyword>
<dbReference type="NCBIfam" id="TIGR00628">
    <property type="entry name" value="ung"/>
    <property type="match status" value="1"/>
</dbReference>
<dbReference type="Pfam" id="PF03167">
    <property type="entry name" value="UDG"/>
    <property type="match status" value="1"/>
</dbReference>
<evidence type="ECO:0000313" key="8">
    <source>
        <dbReference type="EMBL" id="CAB4800628.1"/>
    </source>
</evidence>
<dbReference type="NCBIfam" id="NF003589">
    <property type="entry name" value="PRK05254.1-2"/>
    <property type="match status" value="1"/>
</dbReference>
<comment type="similarity">
    <text evidence="2">Belongs to the uracil-DNA glycosylase (UDG) superfamily. UNG family.</text>
</comment>
<keyword evidence="4" id="KW-0227">DNA damage</keyword>
<dbReference type="PROSITE" id="PS00130">
    <property type="entry name" value="U_DNA_GLYCOSYLASE"/>
    <property type="match status" value="1"/>
</dbReference>
<dbReference type="GO" id="GO:0004844">
    <property type="term" value="F:uracil DNA N-glycosylase activity"/>
    <property type="evidence" value="ECO:0007669"/>
    <property type="project" value="UniProtKB-EC"/>
</dbReference>
<evidence type="ECO:0000256" key="2">
    <source>
        <dbReference type="ARBA" id="ARBA00008184"/>
    </source>
</evidence>
<dbReference type="EMBL" id="CAFAAP010000062">
    <property type="protein sequence ID" value="CAB4800628.1"/>
    <property type="molecule type" value="Genomic_DNA"/>
</dbReference>
<evidence type="ECO:0000256" key="4">
    <source>
        <dbReference type="ARBA" id="ARBA00022763"/>
    </source>
</evidence>
<evidence type="ECO:0000259" key="7">
    <source>
        <dbReference type="SMART" id="SM00986"/>
    </source>
</evidence>
<dbReference type="PANTHER" id="PTHR11264:SF0">
    <property type="entry name" value="URACIL-DNA GLYCOSYLASE"/>
    <property type="match status" value="1"/>
</dbReference>